<organism evidence="1">
    <name type="scientific">Loa loa</name>
    <name type="common">Eye worm</name>
    <name type="synonym">Filaria loa</name>
    <dbReference type="NCBI Taxonomy" id="7209"/>
    <lineage>
        <taxon>Eukaryota</taxon>
        <taxon>Metazoa</taxon>
        <taxon>Ecdysozoa</taxon>
        <taxon>Nematoda</taxon>
        <taxon>Chromadorea</taxon>
        <taxon>Rhabditida</taxon>
        <taxon>Spirurina</taxon>
        <taxon>Spiruromorpha</taxon>
        <taxon>Filarioidea</taxon>
        <taxon>Onchocercidae</taxon>
        <taxon>Loa</taxon>
    </lineage>
</organism>
<dbReference type="InParanoid" id="A0A1S0U523"/>
<gene>
    <name evidence="1" type="ORF">LOAG_03148</name>
</gene>
<dbReference type="CTD" id="9940534"/>
<name>A0A1S0U523_LOALO</name>
<protein>
    <submittedName>
        <fullName evidence="1">Uncharacterized protein</fullName>
    </submittedName>
</protein>
<dbReference type="EMBL" id="JH712070">
    <property type="protein sequence ID" value="EFO25337.1"/>
    <property type="molecule type" value="Genomic_DNA"/>
</dbReference>
<dbReference type="RefSeq" id="XP_003138733.1">
    <property type="nucleotide sequence ID" value="XM_003138685.1"/>
</dbReference>
<accession>A0A1S0U523</accession>
<dbReference type="KEGG" id="loa:LOAG_03148"/>
<evidence type="ECO:0000313" key="1">
    <source>
        <dbReference type="EMBL" id="EFO25337.1"/>
    </source>
</evidence>
<dbReference type="GeneID" id="9940534"/>
<proteinExistence type="predicted"/>
<dbReference type="AlphaFoldDB" id="A0A1S0U523"/>
<reference evidence="1" key="1">
    <citation type="submission" date="2012-04" db="EMBL/GenBank/DDBJ databases">
        <title>The Genome Sequence of Loa loa.</title>
        <authorList>
            <consortium name="The Broad Institute Genome Sequencing Platform"/>
            <consortium name="Broad Institute Genome Sequencing Center for Infectious Disease"/>
            <person name="Nutman T.B."/>
            <person name="Fink D.L."/>
            <person name="Russ C."/>
            <person name="Young S."/>
            <person name="Zeng Q."/>
            <person name="Gargeya S."/>
            <person name="Alvarado L."/>
            <person name="Berlin A."/>
            <person name="Chapman S.B."/>
            <person name="Chen Z."/>
            <person name="Freedman E."/>
            <person name="Gellesch M."/>
            <person name="Goldberg J."/>
            <person name="Griggs A."/>
            <person name="Gujja S."/>
            <person name="Heilman E.R."/>
            <person name="Heiman D."/>
            <person name="Howarth C."/>
            <person name="Mehta T."/>
            <person name="Neiman D."/>
            <person name="Pearson M."/>
            <person name="Roberts A."/>
            <person name="Saif S."/>
            <person name="Shea T."/>
            <person name="Shenoy N."/>
            <person name="Sisk P."/>
            <person name="Stolte C."/>
            <person name="Sykes S."/>
            <person name="White J."/>
            <person name="Yandava C."/>
            <person name="Haas B."/>
            <person name="Henn M.R."/>
            <person name="Nusbaum C."/>
            <person name="Birren B."/>
        </authorList>
    </citation>
    <scope>NUCLEOTIDE SEQUENCE [LARGE SCALE GENOMIC DNA]</scope>
</reference>
<sequence>MERSFPILVLIYSDSIIDLTAKSRHWASLLVAEHEIKSNINKFLTFPMSLYCFPLWFATNIWHKVERVKVTAYVLYKSVHRRNDSVKEDCGNVSLLQLIKTDDFLGLFYDQKLNSLPTVTSRFIIRG</sequence>